<dbReference type="Pfam" id="PF00561">
    <property type="entry name" value="Abhydrolase_1"/>
    <property type="match status" value="1"/>
</dbReference>
<accession>A0A165I7N7</accession>
<dbReference type="PROSITE" id="PS50056">
    <property type="entry name" value="TYR_PHOSPHATASE_2"/>
    <property type="match status" value="1"/>
</dbReference>
<dbReference type="GeneID" id="28897301"/>
<dbReference type="GO" id="GO:0046464">
    <property type="term" value="P:acylglycerol catabolic process"/>
    <property type="evidence" value="ECO:0007669"/>
    <property type="project" value="TreeGrafter"/>
</dbReference>
<dbReference type="SMART" id="SM00404">
    <property type="entry name" value="PTPc_motif"/>
    <property type="match status" value="1"/>
</dbReference>
<evidence type="ECO:0000256" key="2">
    <source>
        <dbReference type="SAM" id="SignalP"/>
    </source>
</evidence>
<gene>
    <name evidence="4" type="ORF">L228DRAFT_245453</name>
</gene>
<keyword evidence="5" id="KW-1185">Reference proteome</keyword>
<dbReference type="InterPro" id="IPR029021">
    <property type="entry name" value="Prot-tyrosine_phosphatase-like"/>
</dbReference>
<feature type="chain" id="PRO_5007859096" description="Tyrosine specific protein phosphatases domain-containing protein" evidence="2">
    <location>
        <begin position="27"/>
        <end position="759"/>
    </location>
</feature>
<dbReference type="CDD" id="cd14502">
    <property type="entry name" value="RNA_5'-triphosphatase"/>
    <property type="match status" value="1"/>
</dbReference>
<feature type="domain" description="Tyrosine specific protein phosphatases" evidence="3">
    <location>
        <begin position="670"/>
        <end position="733"/>
    </location>
</feature>
<proteinExistence type="predicted"/>
<evidence type="ECO:0000313" key="4">
    <source>
        <dbReference type="EMBL" id="KZF24504.1"/>
    </source>
</evidence>
<dbReference type="SUPFAM" id="SSF53474">
    <property type="entry name" value="alpha/beta-Hydrolases"/>
    <property type="match status" value="1"/>
</dbReference>
<dbReference type="STRING" id="1328760.A0A165I7N7"/>
<name>A0A165I7N7_XYLHT</name>
<dbReference type="Gene3D" id="3.90.190.10">
    <property type="entry name" value="Protein tyrosine phosphatase superfamily"/>
    <property type="match status" value="1"/>
</dbReference>
<protein>
    <recommendedName>
        <fullName evidence="3">Tyrosine specific protein phosphatases domain-containing protein</fullName>
    </recommendedName>
</protein>
<dbReference type="GO" id="GO:0047372">
    <property type="term" value="F:monoacylglycerol lipase activity"/>
    <property type="evidence" value="ECO:0007669"/>
    <property type="project" value="TreeGrafter"/>
</dbReference>
<evidence type="ECO:0000259" key="3">
    <source>
        <dbReference type="PROSITE" id="PS50056"/>
    </source>
</evidence>
<feature type="region of interest" description="Disordered" evidence="1">
    <location>
        <begin position="131"/>
        <end position="158"/>
    </location>
</feature>
<dbReference type="Gene3D" id="3.40.50.1820">
    <property type="entry name" value="alpha/beta hydrolase"/>
    <property type="match status" value="1"/>
</dbReference>
<dbReference type="InterPro" id="IPR000073">
    <property type="entry name" value="AB_hydrolase_1"/>
</dbReference>
<dbReference type="GO" id="GO:0016020">
    <property type="term" value="C:membrane"/>
    <property type="evidence" value="ECO:0007669"/>
    <property type="project" value="TreeGrafter"/>
</dbReference>
<organism evidence="4 5">
    <name type="scientific">Xylona heveae (strain CBS 132557 / TC161)</name>
    <dbReference type="NCBI Taxonomy" id="1328760"/>
    <lineage>
        <taxon>Eukaryota</taxon>
        <taxon>Fungi</taxon>
        <taxon>Dikarya</taxon>
        <taxon>Ascomycota</taxon>
        <taxon>Pezizomycotina</taxon>
        <taxon>Xylonomycetes</taxon>
        <taxon>Xylonales</taxon>
        <taxon>Xylonaceae</taxon>
        <taxon>Xylona</taxon>
    </lineage>
</organism>
<dbReference type="PROSITE" id="PS00383">
    <property type="entry name" value="TYR_PHOSPHATASE_1"/>
    <property type="match status" value="1"/>
</dbReference>
<dbReference type="Proteomes" id="UP000076632">
    <property type="component" value="Unassembled WGS sequence"/>
</dbReference>
<dbReference type="FunFam" id="3.40.50.1820:FF:000273">
    <property type="entry name" value="Dual specificity phosphatase catalytic domain protein"/>
    <property type="match status" value="1"/>
</dbReference>
<dbReference type="PANTHER" id="PTHR43798:SF5">
    <property type="entry name" value="MONOACYLGLYCEROL LIPASE ABHD6"/>
    <property type="match status" value="1"/>
</dbReference>
<dbReference type="Pfam" id="PF00782">
    <property type="entry name" value="DSPc"/>
    <property type="match status" value="1"/>
</dbReference>
<dbReference type="AlphaFoldDB" id="A0A165I7N7"/>
<dbReference type="InterPro" id="IPR016130">
    <property type="entry name" value="Tyr_Pase_AS"/>
</dbReference>
<feature type="compositionally biased region" description="Basic and acidic residues" evidence="1">
    <location>
        <begin position="476"/>
        <end position="497"/>
    </location>
</feature>
<dbReference type="CDD" id="cd00741">
    <property type="entry name" value="Lipase"/>
    <property type="match status" value="1"/>
</dbReference>
<dbReference type="OrthoDB" id="428974at2759"/>
<feature type="compositionally biased region" description="Polar residues" evidence="1">
    <location>
        <begin position="500"/>
        <end position="514"/>
    </location>
</feature>
<feature type="signal peptide" evidence="2">
    <location>
        <begin position="1"/>
        <end position="26"/>
    </location>
</feature>
<reference evidence="4 5" key="1">
    <citation type="journal article" date="2016" name="Fungal Biol.">
        <title>The genome of Xylona heveae provides a window into fungal endophytism.</title>
        <authorList>
            <person name="Gazis R."/>
            <person name="Kuo A."/>
            <person name="Riley R."/>
            <person name="LaButti K."/>
            <person name="Lipzen A."/>
            <person name="Lin J."/>
            <person name="Amirebrahimi M."/>
            <person name="Hesse C.N."/>
            <person name="Spatafora J.W."/>
            <person name="Henrissat B."/>
            <person name="Hainaut M."/>
            <person name="Grigoriev I.V."/>
            <person name="Hibbett D.S."/>
        </authorList>
    </citation>
    <scope>NUCLEOTIDE SEQUENCE [LARGE SCALE GENOMIC DNA]</scope>
    <source>
        <strain evidence="4 5">TC161</strain>
    </source>
</reference>
<evidence type="ECO:0000256" key="1">
    <source>
        <dbReference type="SAM" id="MobiDB-lite"/>
    </source>
</evidence>
<dbReference type="InParanoid" id="A0A165I7N7"/>
<sequence length="759" mass="82806">MVGASWRRLSSCYGFVVCTCLAFARAAENSVAAAAAAAAAATDTTVTTPAGRLPASMDALNRSLQAALSVFLRCFRQLVLSLHQTLARACTGQLNITDVVRLTVLCGVLPGIWLMKQRICGADDNSAMAQRSSLSAKGKDDRTIDGDDGTANVKSSNDLSVEGDPPLLKKHSFWRTYVAPVPNIQYRKIRIFYKNHPQIDKLPSKPRPMPLLVFIHGLGGSIAQFVPLLNSLVNIAPCLGIDLPGCGLSEFAPTSWRAYSIDALADLVAAVIAEYRDQFADQGVILIGHSMGCSIATLLASSTSKHPSQLSKHILGFVAICPQSSPPPPEKVSLFRKALSIPTPIFDLWRRWDRRGGTESPSVQRFVGPDADLDTKKLQVLFNEQSKTAVWRRMAWGALPRYHNGIAKGGLPGKDTWAGLDVPVLLIAGDSDKVTRPEEVDKIEAFLRKPSSTDECKASISLPDSAAPIDTAIFEKAEDTSEQKEPDHDKLPGRDIDESLASSSSIEHTPPSISTVASLKKPPKVIKVIKLPSPASHALLYSRSTTRTLIGLVTSFLSSSVDSRLSQGWQLLHLSTGGKWDVKNLVKWQAVEPVSGPIGGVFRAMKTLRAKDEKHCPEVFVDEWDGKVSCVVDISLDTPVYDTAELENGGIHYHKFPTVSKIPPTVNEVKDFILLIDSLKGLAPDGDGGEKPLIGVHCHYGFNRTGFFIVSYLVERQGFKLQDALDEFKKQRPPGIRHDHFIDTLFMRYCSGLKRHPTL</sequence>
<dbReference type="PANTHER" id="PTHR43798">
    <property type="entry name" value="MONOACYLGLYCEROL LIPASE"/>
    <property type="match status" value="1"/>
</dbReference>
<dbReference type="InterPro" id="IPR029058">
    <property type="entry name" value="AB_hydrolase_fold"/>
</dbReference>
<dbReference type="InterPro" id="IPR050266">
    <property type="entry name" value="AB_hydrolase_sf"/>
</dbReference>
<dbReference type="EMBL" id="KV407456">
    <property type="protein sequence ID" value="KZF24504.1"/>
    <property type="molecule type" value="Genomic_DNA"/>
</dbReference>
<feature type="region of interest" description="Disordered" evidence="1">
    <location>
        <begin position="476"/>
        <end position="514"/>
    </location>
</feature>
<dbReference type="InterPro" id="IPR003595">
    <property type="entry name" value="Tyr_Pase_cat"/>
</dbReference>
<dbReference type="InterPro" id="IPR000340">
    <property type="entry name" value="Dual-sp_phosphatase_cat-dom"/>
</dbReference>
<dbReference type="SUPFAM" id="SSF52799">
    <property type="entry name" value="(Phosphotyrosine protein) phosphatases II"/>
    <property type="match status" value="1"/>
</dbReference>
<dbReference type="FunFam" id="3.90.190.10:FF:000090">
    <property type="entry name" value="Dual specificity phosphatase catalytic domain protein"/>
    <property type="match status" value="1"/>
</dbReference>
<dbReference type="RefSeq" id="XP_018190059.1">
    <property type="nucleotide sequence ID" value="XM_018332164.1"/>
</dbReference>
<dbReference type="InterPro" id="IPR000387">
    <property type="entry name" value="Tyr_Pase_dom"/>
</dbReference>
<dbReference type="GO" id="GO:0140096">
    <property type="term" value="F:catalytic activity, acting on a protein"/>
    <property type="evidence" value="ECO:0007669"/>
    <property type="project" value="UniProtKB-ARBA"/>
</dbReference>
<keyword evidence="2" id="KW-0732">Signal</keyword>
<evidence type="ECO:0000313" key="5">
    <source>
        <dbReference type="Proteomes" id="UP000076632"/>
    </source>
</evidence>
<dbReference type="OMA" id="PGIRHGH"/>